<dbReference type="Pfam" id="PF04326">
    <property type="entry name" value="SLFN_AlbA_2"/>
    <property type="match status" value="1"/>
</dbReference>
<evidence type="ECO:0000313" key="2">
    <source>
        <dbReference type="EMBL" id="TFD93996.1"/>
    </source>
</evidence>
<proteinExistence type="predicted"/>
<keyword evidence="2" id="KW-0067">ATP-binding</keyword>
<organism evidence="2 3">
    <name type="scientific">Cryobacterium lactosi</name>
    <dbReference type="NCBI Taxonomy" id="1259202"/>
    <lineage>
        <taxon>Bacteria</taxon>
        <taxon>Bacillati</taxon>
        <taxon>Actinomycetota</taxon>
        <taxon>Actinomycetes</taxon>
        <taxon>Micrococcales</taxon>
        <taxon>Microbacteriaceae</taxon>
        <taxon>Cryobacterium</taxon>
    </lineage>
</organism>
<reference evidence="2 3" key="1">
    <citation type="submission" date="2019-03" db="EMBL/GenBank/DDBJ databases">
        <title>Genomics of glacier-inhabiting Cryobacterium strains.</title>
        <authorList>
            <person name="Liu Q."/>
            <person name="Xin Y.-H."/>
        </authorList>
    </citation>
    <scope>NUCLEOTIDE SEQUENCE [LARGE SCALE GENOMIC DNA]</scope>
    <source>
        <strain evidence="2 3">Sr59</strain>
    </source>
</reference>
<accession>A0A4R9BYC4</accession>
<sequence length="481" mass="51382">MASGNLRHSLLRESTQKLLDAGEQPHIEFKSQVVIGSVAKQVAAGANFIAFQPSAGVHTILFGVAEEDADNTGVTVGSIVGLATGGVPAGLDALQLQIEQTIHTTVRPQPNIVIHQENVSTRPILVLEVRPASAPHIWNDRWLMRGVAGIRAMTQDEALQIFKNQRLGAWIDEFEDSDPLKKALTGIRGSIDDLRYLQNDGRRSSPAADGGGLAGLEEYLQSLDQKVTEVIDGVEEVRVQATLAADNTGAPTAESIWWAVMAGRQLRMHTIYMFALKLTAPRVELVDALFVDLLGETTNLSEFPENLAEAGAYRSLRRAGSGITLEQAAVSELVAAAIWRANGLPARFGIGWLDDVRQSRDVLSAKSPAYTSGIDKEVGLLHLPNVSLSALTSAMGGTLSANGRVLTVATPNGAYRLAVPRNGDVWPIVFSPGLFIDDEATREIEETTEALANLATDSGGSCWGVEGSGLAIPTTLGHTYN</sequence>
<evidence type="ECO:0000313" key="3">
    <source>
        <dbReference type="Proteomes" id="UP000298468"/>
    </source>
</evidence>
<protein>
    <submittedName>
        <fullName evidence="2">ATP-binding protein</fullName>
    </submittedName>
</protein>
<dbReference type="AlphaFoldDB" id="A0A4R9BYC4"/>
<keyword evidence="2" id="KW-0547">Nucleotide-binding</keyword>
<comment type="caution">
    <text evidence="2">The sequence shown here is derived from an EMBL/GenBank/DDBJ whole genome shotgun (WGS) entry which is preliminary data.</text>
</comment>
<dbReference type="Gene3D" id="3.30.950.30">
    <property type="entry name" value="Schlafen, AAA domain"/>
    <property type="match status" value="1"/>
</dbReference>
<name>A0A4R9BYC4_9MICO</name>
<dbReference type="InterPro" id="IPR007421">
    <property type="entry name" value="Schlafen_AlbA_2_dom"/>
</dbReference>
<feature type="domain" description="Schlafen AlbA-2" evidence="1">
    <location>
        <begin position="23"/>
        <end position="152"/>
    </location>
</feature>
<dbReference type="RefSeq" id="WP_134639426.1">
    <property type="nucleotide sequence ID" value="NZ_SOHM01000007.1"/>
</dbReference>
<dbReference type="Proteomes" id="UP000298468">
    <property type="component" value="Unassembled WGS sequence"/>
</dbReference>
<dbReference type="OrthoDB" id="5102375at2"/>
<evidence type="ECO:0000259" key="1">
    <source>
        <dbReference type="Pfam" id="PF04326"/>
    </source>
</evidence>
<dbReference type="GO" id="GO:0005524">
    <property type="term" value="F:ATP binding"/>
    <property type="evidence" value="ECO:0007669"/>
    <property type="project" value="UniProtKB-KW"/>
</dbReference>
<gene>
    <name evidence="2" type="ORF">E3T61_03075</name>
</gene>
<dbReference type="InterPro" id="IPR038461">
    <property type="entry name" value="Schlafen_AlbA_2_dom_sf"/>
</dbReference>
<dbReference type="EMBL" id="SOHM01000007">
    <property type="protein sequence ID" value="TFD93996.1"/>
    <property type="molecule type" value="Genomic_DNA"/>
</dbReference>
<keyword evidence="3" id="KW-1185">Reference proteome</keyword>